<organism evidence="5 6">
    <name type="scientific">Schizophyllum amplum</name>
    <dbReference type="NCBI Taxonomy" id="97359"/>
    <lineage>
        <taxon>Eukaryota</taxon>
        <taxon>Fungi</taxon>
        <taxon>Dikarya</taxon>
        <taxon>Basidiomycota</taxon>
        <taxon>Agaricomycotina</taxon>
        <taxon>Agaricomycetes</taxon>
        <taxon>Agaricomycetidae</taxon>
        <taxon>Agaricales</taxon>
        <taxon>Schizophyllaceae</taxon>
        <taxon>Schizophyllum</taxon>
    </lineage>
</organism>
<dbReference type="OrthoDB" id="199771at2759"/>
<dbReference type="InterPro" id="IPR048248">
    <property type="entry name" value="PUA_eIF2d-like"/>
</dbReference>
<dbReference type="Pfam" id="PF25304">
    <property type="entry name" value="WHD_eIF2D"/>
    <property type="match status" value="1"/>
</dbReference>
<keyword evidence="6" id="KW-1185">Reference proteome</keyword>
<dbReference type="Pfam" id="PF17832">
    <property type="entry name" value="Pre-PUA"/>
    <property type="match status" value="1"/>
</dbReference>
<dbReference type="InterPro" id="IPR001950">
    <property type="entry name" value="SUI1"/>
</dbReference>
<dbReference type="PANTHER" id="PTHR12217:SF4">
    <property type="entry name" value="EUKARYOTIC TRANSLATION INITIATION FACTOR 2D"/>
    <property type="match status" value="1"/>
</dbReference>
<dbReference type="InterPro" id="IPR057429">
    <property type="entry name" value="WH_eIF2D"/>
</dbReference>
<dbReference type="SUPFAM" id="SSF88697">
    <property type="entry name" value="PUA domain-like"/>
    <property type="match status" value="1"/>
</dbReference>
<evidence type="ECO:0000313" key="6">
    <source>
        <dbReference type="Proteomes" id="UP000320762"/>
    </source>
</evidence>
<dbReference type="EMBL" id="VDMD01000022">
    <property type="protein sequence ID" value="TRM60392.1"/>
    <property type="molecule type" value="Genomic_DNA"/>
</dbReference>
<dbReference type="NCBIfam" id="TIGR00451">
    <property type="entry name" value="unchar_dom_2"/>
    <property type="match status" value="1"/>
</dbReference>
<dbReference type="SUPFAM" id="SSF55159">
    <property type="entry name" value="eIF1-like"/>
    <property type="match status" value="1"/>
</dbReference>
<dbReference type="InterPro" id="IPR036877">
    <property type="entry name" value="SUI1_dom_sf"/>
</dbReference>
<dbReference type="Proteomes" id="UP000320762">
    <property type="component" value="Unassembled WGS sequence"/>
</dbReference>
<dbReference type="STRING" id="97359.A0A550C6I5"/>
<evidence type="ECO:0000256" key="2">
    <source>
        <dbReference type="SAM" id="Coils"/>
    </source>
</evidence>
<dbReference type="CDD" id="cd21156">
    <property type="entry name" value="PUA_eIF2d-like"/>
    <property type="match status" value="1"/>
</dbReference>
<dbReference type="Pfam" id="PF26292">
    <property type="entry name" value="PUA_elF2D"/>
    <property type="match status" value="1"/>
</dbReference>
<reference evidence="5 6" key="1">
    <citation type="journal article" date="2019" name="New Phytol.">
        <title>Comparative genomics reveals unique wood-decay strategies and fruiting body development in the Schizophyllaceae.</title>
        <authorList>
            <person name="Almasi E."/>
            <person name="Sahu N."/>
            <person name="Krizsan K."/>
            <person name="Balint B."/>
            <person name="Kovacs G.M."/>
            <person name="Kiss B."/>
            <person name="Cseklye J."/>
            <person name="Drula E."/>
            <person name="Henrissat B."/>
            <person name="Nagy I."/>
            <person name="Chovatia M."/>
            <person name="Adam C."/>
            <person name="LaButti K."/>
            <person name="Lipzen A."/>
            <person name="Riley R."/>
            <person name="Grigoriev I.V."/>
            <person name="Nagy L.G."/>
        </authorList>
    </citation>
    <scope>NUCLEOTIDE SEQUENCE [LARGE SCALE GENOMIC DNA]</scope>
    <source>
        <strain evidence="5 6">NL-1724</strain>
    </source>
</reference>
<dbReference type="InterPro" id="IPR015947">
    <property type="entry name" value="PUA-like_sf"/>
</dbReference>
<protein>
    <recommendedName>
        <fullName evidence="4">SUI1 domain-containing protein</fullName>
    </recommendedName>
</protein>
<dbReference type="InterPro" id="IPR048247">
    <property type="entry name" value="eIF2D_N"/>
</dbReference>
<gene>
    <name evidence="5" type="ORF">BD626DRAFT_571809</name>
</gene>
<sequence length="616" mass="67039">MFKKPLGNLKTSSTLRSSDRRKLKQRVLSTFGAPAEDGDLLVPEGIQTIKFSTHTDEPGVAYLDPNDTPLWFSIGKNSDDLIPTMYTLWKRPELLLFVTTPAQVIPVLVGGADLMRPGVTTYVTGLQKGQLVAVRRYTRGSPARVSPPLAVGRMAVSSDELSEDHRGKAVIILHTWKDHLFDMGPKSDPPEDAPLATSTEEGLAEADSADSDEDAGHSLAADAAHPSRDAKGIALETTDPFDGPSATSERKGPMYSPAEVSQLLHISLIQSIASFPPTSYPISSNNFYTMHVLPSRPAFPDLVLPPSAGPSNLDSVALRQEISLKTSTHKSLVAFLKAAEKAGLLTIKAPPKQKNDVVVTSVNAAHPEVAGHVAVPTVREVEEREAKKEARKEEREAKEQAGNAMLAAAELYKPHMHTVPLFEDWGLSTSELYAYPAIKEIFKNWLEAQSGVVNPHDKAYISLNAEVAATLRAAVYPPNKKGTPPAPEFAKKDEVLRGLLKQMQPWYEVKNVGGERVVRKKGALKPISVALKIRQGRKAATIITGFEPFEMAVNPEEMAEDLRRLCASATSVAPGPQKQLEVLVQGKQSKAVVDYLTKKGIPKNWIVVEDHTKGKK</sequence>
<name>A0A550C6I5_9AGAR</name>
<evidence type="ECO:0000256" key="3">
    <source>
        <dbReference type="SAM" id="MobiDB-lite"/>
    </source>
</evidence>
<feature type="coiled-coil region" evidence="2">
    <location>
        <begin position="378"/>
        <end position="407"/>
    </location>
</feature>
<keyword evidence="1" id="KW-0963">Cytoplasm</keyword>
<comment type="caution">
    <text evidence="5">The sequence shown here is derived from an EMBL/GenBank/DDBJ whole genome shotgun (WGS) entry which is preliminary data.</text>
</comment>
<dbReference type="Pfam" id="PF01253">
    <property type="entry name" value="SUI1"/>
    <property type="match status" value="1"/>
</dbReference>
<dbReference type="InterPro" id="IPR039757">
    <property type="entry name" value="EIF2D"/>
</dbReference>
<evidence type="ECO:0000259" key="4">
    <source>
        <dbReference type="PROSITE" id="PS50296"/>
    </source>
</evidence>
<dbReference type="InterPro" id="IPR004521">
    <property type="entry name" value="Uncharacterised_CHP00451"/>
</dbReference>
<dbReference type="PROSITE" id="PS50296">
    <property type="entry name" value="SUI1"/>
    <property type="match status" value="1"/>
</dbReference>
<evidence type="ECO:0000256" key="1">
    <source>
        <dbReference type="ARBA" id="ARBA00022490"/>
    </source>
</evidence>
<dbReference type="PROSITE" id="PS50890">
    <property type="entry name" value="PUA"/>
    <property type="match status" value="1"/>
</dbReference>
<dbReference type="InterPro" id="IPR039759">
    <property type="entry name" value="eIF2D_SUI1"/>
</dbReference>
<dbReference type="AlphaFoldDB" id="A0A550C6I5"/>
<feature type="compositionally biased region" description="Acidic residues" evidence="3">
    <location>
        <begin position="202"/>
        <end position="213"/>
    </location>
</feature>
<dbReference type="CDD" id="cd11610">
    <property type="entry name" value="eIF2D_N"/>
    <property type="match status" value="1"/>
</dbReference>
<accession>A0A550C6I5</accession>
<feature type="region of interest" description="Disordered" evidence="3">
    <location>
        <begin position="1"/>
        <end position="20"/>
    </location>
</feature>
<feature type="region of interest" description="Disordered" evidence="3">
    <location>
        <begin position="182"/>
        <end position="255"/>
    </location>
</feature>
<dbReference type="Gene3D" id="3.30.780.10">
    <property type="entry name" value="SUI1-like domain"/>
    <property type="match status" value="1"/>
</dbReference>
<dbReference type="GO" id="GO:0005737">
    <property type="term" value="C:cytoplasm"/>
    <property type="evidence" value="ECO:0007669"/>
    <property type="project" value="UniProtKB-SubCell"/>
</dbReference>
<keyword evidence="2" id="KW-0175">Coiled coil</keyword>
<evidence type="ECO:0000313" key="5">
    <source>
        <dbReference type="EMBL" id="TRM60392.1"/>
    </source>
</evidence>
<dbReference type="GO" id="GO:0001731">
    <property type="term" value="P:formation of translation preinitiation complex"/>
    <property type="evidence" value="ECO:0007669"/>
    <property type="project" value="InterPro"/>
</dbReference>
<dbReference type="Gene3D" id="3.10.400.20">
    <property type="match status" value="1"/>
</dbReference>
<dbReference type="CDD" id="cd11608">
    <property type="entry name" value="eIF2D_C"/>
    <property type="match status" value="1"/>
</dbReference>
<dbReference type="GO" id="GO:0003723">
    <property type="term" value="F:RNA binding"/>
    <property type="evidence" value="ECO:0007669"/>
    <property type="project" value="InterPro"/>
</dbReference>
<dbReference type="InterPro" id="IPR041366">
    <property type="entry name" value="Pre-PUA"/>
</dbReference>
<dbReference type="PANTHER" id="PTHR12217">
    <property type="entry name" value="EUKARYOTIC TRANSLATION INITIATION FACTOR 2D"/>
    <property type="match status" value="1"/>
</dbReference>
<feature type="domain" description="SUI1" evidence="4">
    <location>
        <begin position="527"/>
        <end position="600"/>
    </location>
</feature>
<dbReference type="GO" id="GO:0003743">
    <property type="term" value="F:translation initiation factor activity"/>
    <property type="evidence" value="ECO:0007669"/>
    <property type="project" value="InterPro"/>
</dbReference>
<proteinExistence type="predicted"/>